<feature type="compositionally biased region" description="Basic and acidic residues" evidence="1">
    <location>
        <begin position="171"/>
        <end position="180"/>
    </location>
</feature>
<feature type="compositionally biased region" description="Polar residues" evidence="1">
    <location>
        <begin position="71"/>
        <end position="83"/>
    </location>
</feature>
<accession>A0A450VZV5</accession>
<feature type="compositionally biased region" description="Basic and acidic residues" evidence="1">
    <location>
        <begin position="9"/>
        <end position="42"/>
    </location>
</feature>
<gene>
    <name evidence="2" type="ORF">BECKLPF1236B_GA0070989_10134</name>
</gene>
<sequence>MRLVMNEDTQNRKEKLAERPPSDSDNESKRQADIAPEDRYSVDDLDPLSLPEPEIAGTDKRDADSSPDDFSWTTWAETNSVKQDSPKIEKSSESDAGASPHEATKPETVSAAAPEKQDSPKETFKRTPPESEESDNLRTRSIPDDHPLSDDRPSPKIDSDGLDELNIGQTSDDRYHGKESIDFTRLSDPRIDGEEMSVESAKGMKKTKRQRKGMEKLAIVGGKMTGKSYLFHAMVHRLSGTEGSIGYFLNAGMSQLHELTRNGEIRQTKPTDEFLAPYRQWQRLEFTQYEPIWYQLDVPFYAGIFGRNEPRVEINYLEASGEGFFERAMQTQYQEDWNAFFDVRSIVFCLPIWAAFPGRKMTQEDWNTREELLQGLDRVANHFSTLLKTHYHKRKVKTILALTMADDRRSSLSTLRENWIEPYMQDEHKLLRLMNNSRGIVQYLANTRRVSDVVRKEMEKSSDIRIRSLPKTIKFGHAKTWFIPMTAIYGDTLDRMEQREKKVRVGIRAPVPVHVELPLLVAMSDGRQALM</sequence>
<feature type="compositionally biased region" description="Basic and acidic residues" evidence="1">
    <location>
        <begin position="115"/>
        <end position="159"/>
    </location>
</feature>
<dbReference type="EMBL" id="CAADFK010000013">
    <property type="protein sequence ID" value="VFK10216.1"/>
    <property type="molecule type" value="Genomic_DNA"/>
</dbReference>
<dbReference type="AlphaFoldDB" id="A0A450VZV5"/>
<proteinExistence type="predicted"/>
<reference evidence="2" key="1">
    <citation type="submission" date="2019-02" db="EMBL/GenBank/DDBJ databases">
        <authorList>
            <person name="Gruber-Vodicka R. H."/>
            <person name="Seah K. B. B."/>
        </authorList>
    </citation>
    <scope>NUCLEOTIDE SEQUENCE</scope>
    <source>
        <strain evidence="2">BECK_S313</strain>
    </source>
</reference>
<evidence type="ECO:0000313" key="2">
    <source>
        <dbReference type="EMBL" id="VFK10216.1"/>
    </source>
</evidence>
<feature type="compositionally biased region" description="Basic and acidic residues" evidence="1">
    <location>
        <begin position="84"/>
        <end position="93"/>
    </location>
</feature>
<feature type="region of interest" description="Disordered" evidence="1">
    <location>
        <begin position="1"/>
        <end position="180"/>
    </location>
</feature>
<evidence type="ECO:0000256" key="1">
    <source>
        <dbReference type="SAM" id="MobiDB-lite"/>
    </source>
</evidence>
<protein>
    <submittedName>
        <fullName evidence="2">Uncharacterized protein</fullName>
    </submittedName>
</protein>
<organism evidence="2">
    <name type="scientific">Candidatus Kentrum sp. LPFa</name>
    <dbReference type="NCBI Taxonomy" id="2126335"/>
    <lineage>
        <taxon>Bacteria</taxon>
        <taxon>Pseudomonadati</taxon>
        <taxon>Pseudomonadota</taxon>
        <taxon>Gammaproteobacteria</taxon>
        <taxon>Candidatus Kentrum</taxon>
    </lineage>
</organism>
<name>A0A450VZV5_9GAMM</name>